<dbReference type="PANTHER" id="PTHR11085:SF6">
    <property type="entry name" value="NAD-DEPENDENT PROTEIN DEACETYLASE SIRTUIN-2"/>
    <property type="match status" value="1"/>
</dbReference>
<name>A0A7S3HG30_9STRA</name>
<sequence>MALHNENTGHSVALSVSDASVWCYSCDSYITSPAIAKLTKRLGDIKFPEVDVIDAKPEGKSSPDENVSPSVFRALEDLTYAGLVAGLQDKKYQKIVFLTGAGISVAAGIPDLRTPGTGLYAKVAELGLPYPEAIFSLDFLKKDPSPFFKIANGFLTYKANPVKSHYFIKKVADEGMLLMNFTQNIDGLELDAGLPFEKLVQAHGHMRTARCCECSVSVPIAEFFEAVAQETPLYCTVCEVSEAERSVEQPRGIIKPDIVFFGENLPMSFLSNARKISEADLVFVMGTSLKVFPFAGLLDLIQPKVPIVLVNREDPGRIDRGRHPVIFLEGEIEENLAKLVDDVGWELDKPFQSGEKA</sequence>
<keyword evidence="3 6" id="KW-0479">Metal-binding</keyword>
<keyword evidence="7" id="KW-0863">Zinc-finger</keyword>
<evidence type="ECO:0000256" key="5">
    <source>
        <dbReference type="ARBA" id="ARBA00023027"/>
    </source>
</evidence>
<dbReference type="InterPro" id="IPR029035">
    <property type="entry name" value="DHS-like_NAD/FAD-binding_dom"/>
</dbReference>
<dbReference type="InterPro" id="IPR050134">
    <property type="entry name" value="NAD-dep_sirtuin_deacylases"/>
</dbReference>
<dbReference type="Pfam" id="PF02148">
    <property type="entry name" value="zf-UBP"/>
    <property type="match status" value="1"/>
</dbReference>
<organism evidence="10">
    <name type="scientific">Spumella elongata</name>
    <dbReference type="NCBI Taxonomy" id="89044"/>
    <lineage>
        <taxon>Eukaryota</taxon>
        <taxon>Sar</taxon>
        <taxon>Stramenopiles</taxon>
        <taxon>Ochrophyta</taxon>
        <taxon>Chrysophyceae</taxon>
        <taxon>Chromulinales</taxon>
        <taxon>Chromulinaceae</taxon>
        <taxon>Spumella</taxon>
    </lineage>
</organism>
<reference evidence="10" key="1">
    <citation type="submission" date="2021-01" db="EMBL/GenBank/DDBJ databases">
        <authorList>
            <person name="Corre E."/>
            <person name="Pelletier E."/>
            <person name="Niang G."/>
            <person name="Scheremetjew M."/>
            <person name="Finn R."/>
            <person name="Kale V."/>
            <person name="Holt S."/>
            <person name="Cochrane G."/>
            <person name="Meng A."/>
            <person name="Brown T."/>
            <person name="Cohen L."/>
        </authorList>
    </citation>
    <scope>NUCLEOTIDE SEQUENCE</scope>
    <source>
        <strain evidence="10">CCAP 955/1</strain>
    </source>
</reference>
<dbReference type="SUPFAM" id="SSF52467">
    <property type="entry name" value="DHS-like NAD/FAD-binding domain"/>
    <property type="match status" value="1"/>
</dbReference>
<evidence type="ECO:0000256" key="6">
    <source>
        <dbReference type="PROSITE-ProRule" id="PRU00236"/>
    </source>
</evidence>
<dbReference type="InterPro" id="IPR026591">
    <property type="entry name" value="Sirtuin_cat_small_dom_sf"/>
</dbReference>
<feature type="binding site" evidence="6">
    <location>
        <position position="211"/>
    </location>
    <ligand>
        <name>Zn(2+)</name>
        <dbReference type="ChEBI" id="CHEBI:29105"/>
    </ligand>
</feature>
<evidence type="ECO:0008006" key="11">
    <source>
        <dbReference type="Google" id="ProtNLM"/>
    </source>
</evidence>
<dbReference type="InterPro" id="IPR026590">
    <property type="entry name" value="Ssirtuin_cat_dom"/>
</dbReference>
<dbReference type="PROSITE" id="PS50271">
    <property type="entry name" value="ZF_UBP"/>
    <property type="match status" value="1"/>
</dbReference>
<protein>
    <recommendedName>
        <fullName evidence="11">Deacetylase sirtuin-type domain-containing protein</fullName>
    </recommendedName>
</protein>
<evidence type="ECO:0000256" key="7">
    <source>
        <dbReference type="PROSITE-ProRule" id="PRU00502"/>
    </source>
</evidence>
<evidence type="ECO:0000259" key="8">
    <source>
        <dbReference type="PROSITE" id="PS50271"/>
    </source>
</evidence>
<dbReference type="PANTHER" id="PTHR11085">
    <property type="entry name" value="NAD-DEPENDENT PROTEIN DEACYLASE SIRTUIN-5, MITOCHONDRIAL-RELATED"/>
    <property type="match status" value="1"/>
</dbReference>
<feature type="binding site" evidence="6">
    <location>
        <position position="214"/>
    </location>
    <ligand>
        <name>Zn(2+)</name>
        <dbReference type="ChEBI" id="CHEBI:29105"/>
    </ligand>
</feature>
<dbReference type="SUPFAM" id="SSF57850">
    <property type="entry name" value="RING/U-box"/>
    <property type="match status" value="1"/>
</dbReference>
<keyword evidence="2" id="KW-0808">Transferase</keyword>
<keyword evidence="5" id="KW-0520">NAD</keyword>
<evidence type="ECO:0000313" key="10">
    <source>
        <dbReference type="EMBL" id="CAE0293857.1"/>
    </source>
</evidence>
<dbReference type="PROSITE" id="PS50305">
    <property type="entry name" value="SIRTUIN"/>
    <property type="match status" value="1"/>
</dbReference>
<dbReference type="EMBL" id="HBIC01044340">
    <property type="protein sequence ID" value="CAE0293857.1"/>
    <property type="molecule type" value="Transcribed_RNA"/>
</dbReference>
<dbReference type="InterPro" id="IPR003000">
    <property type="entry name" value="Sirtuin"/>
</dbReference>
<dbReference type="AlphaFoldDB" id="A0A7S3HG30"/>
<dbReference type="InterPro" id="IPR001607">
    <property type="entry name" value="Znf_UBP"/>
</dbReference>
<feature type="binding site" evidence="6">
    <location>
        <position position="238"/>
    </location>
    <ligand>
        <name>Zn(2+)</name>
        <dbReference type="ChEBI" id="CHEBI:29105"/>
    </ligand>
</feature>
<dbReference type="GO" id="GO:0008270">
    <property type="term" value="F:zinc ion binding"/>
    <property type="evidence" value="ECO:0007669"/>
    <property type="project" value="UniProtKB-KW"/>
</dbReference>
<evidence type="ECO:0000256" key="2">
    <source>
        <dbReference type="ARBA" id="ARBA00022679"/>
    </source>
</evidence>
<dbReference type="Pfam" id="PF02146">
    <property type="entry name" value="SIR2"/>
    <property type="match status" value="1"/>
</dbReference>
<feature type="binding site" evidence="6">
    <location>
        <position position="235"/>
    </location>
    <ligand>
        <name>Zn(2+)</name>
        <dbReference type="ChEBI" id="CHEBI:29105"/>
    </ligand>
</feature>
<keyword evidence="4 6" id="KW-0862">Zinc</keyword>
<feature type="domain" description="Deacetylase sirtuin-type" evidence="9">
    <location>
        <begin position="73"/>
        <end position="346"/>
    </location>
</feature>
<evidence type="ECO:0000259" key="9">
    <source>
        <dbReference type="PROSITE" id="PS50305"/>
    </source>
</evidence>
<dbReference type="InterPro" id="IPR013083">
    <property type="entry name" value="Znf_RING/FYVE/PHD"/>
</dbReference>
<feature type="active site" description="Proton acceptor" evidence="6">
    <location>
        <position position="203"/>
    </location>
</feature>
<gene>
    <name evidence="10" type="ORF">SELO1098_LOCUS22709</name>
</gene>
<dbReference type="GO" id="GO:0005634">
    <property type="term" value="C:nucleus"/>
    <property type="evidence" value="ECO:0007669"/>
    <property type="project" value="TreeGrafter"/>
</dbReference>
<dbReference type="Gene3D" id="3.40.50.1220">
    <property type="entry name" value="TPP-binding domain"/>
    <property type="match status" value="1"/>
</dbReference>
<dbReference type="GO" id="GO:0070403">
    <property type="term" value="F:NAD+ binding"/>
    <property type="evidence" value="ECO:0007669"/>
    <property type="project" value="InterPro"/>
</dbReference>
<proteinExistence type="predicted"/>
<evidence type="ECO:0000256" key="3">
    <source>
        <dbReference type="ARBA" id="ARBA00022723"/>
    </source>
</evidence>
<accession>A0A7S3HG30</accession>
<evidence type="ECO:0000256" key="1">
    <source>
        <dbReference type="ARBA" id="ARBA00001947"/>
    </source>
</evidence>
<dbReference type="GO" id="GO:0017136">
    <property type="term" value="F:histone deacetylase activity, NAD-dependent"/>
    <property type="evidence" value="ECO:0007669"/>
    <property type="project" value="TreeGrafter"/>
</dbReference>
<feature type="domain" description="UBP-type" evidence="8">
    <location>
        <begin position="1"/>
        <end position="49"/>
    </location>
</feature>
<evidence type="ECO:0000256" key="4">
    <source>
        <dbReference type="ARBA" id="ARBA00022833"/>
    </source>
</evidence>
<dbReference type="Gene3D" id="3.30.1600.10">
    <property type="entry name" value="SIR2/SIRT2 'Small Domain"/>
    <property type="match status" value="1"/>
</dbReference>
<comment type="cofactor">
    <cofactor evidence="1">
        <name>Zn(2+)</name>
        <dbReference type="ChEBI" id="CHEBI:29105"/>
    </cofactor>
</comment>
<dbReference type="Gene3D" id="3.30.40.10">
    <property type="entry name" value="Zinc/RING finger domain, C3HC4 (zinc finger)"/>
    <property type="match status" value="1"/>
</dbReference>